<accession>A0ABN7AQD3</accession>
<dbReference type="PANTHER" id="PTHR18863">
    <property type="entry name" value="TSEC-2-RELATED"/>
    <property type="match status" value="1"/>
</dbReference>
<evidence type="ECO:0000313" key="2">
    <source>
        <dbReference type="EMBL" id="BES94405.1"/>
    </source>
</evidence>
<feature type="coiled-coil region" evidence="1">
    <location>
        <begin position="223"/>
        <end position="398"/>
    </location>
</feature>
<dbReference type="PANTHER" id="PTHR18863:SF6">
    <property type="entry name" value="COILED-COIL DOMAIN-CONTAINING PROTEIN 170"/>
    <property type="match status" value="1"/>
</dbReference>
<evidence type="ECO:0000256" key="1">
    <source>
        <dbReference type="SAM" id="Coils"/>
    </source>
</evidence>
<keyword evidence="1" id="KW-0175">Coiled coil</keyword>
<name>A0ABN7AQD3_9HEMI</name>
<dbReference type="Proteomes" id="UP001307889">
    <property type="component" value="Chromosome 5"/>
</dbReference>
<feature type="coiled-coil region" evidence="1">
    <location>
        <begin position="41"/>
        <end position="166"/>
    </location>
</feature>
<sequence length="745" mass="85817">MSSAGGDTEEDFKIFEILCNPEGQEMPEGAEDMTTTLRSELAALQYKRDSLLIQLNETKAQLRKRDEKAIQLESEIEQLREQAARQNVVIASLRKRIQELEERERSLSTSHGRAEMTVNTLQRENRYHEEHAAELGRKISTLELELNNEEKNKLHVQKNMNELVRQLENTLGIEGSGSGCYSHVVQETSRLRGKCGNLESCLGRVEEELRSCRSALSRATADRDSLQSQAANHLVEIDRLKQEREKLIVQQHIYERDLAELREKFSIAQRNLNVNAGDMQVQDATIRGLRDDLRIKEEKALRLETELKHLLESLAILLSTPVRFVEAHESSIKEKVRDLINEAKDKSAQVENLHEKVLTLRDQVGRLEEQRAEDVRRIKDLQEDKLVVESRLHKAEVELTNCNAVKEGLRRDKAIFVTFLERLARALNMEEISREVGVELHTESMLLRAEQLSRLESDKIADKLLLYGSYPRLRRDRFFYDLPLRESAVVYQLQRRVRNLRDQLQRRDLHLDLLRRKLTLQEDSTRTKSLLQAERDEANMRMKKLNRQVDRLQAQLNDARSLSRDLKVQLTECGDYKMTAIERGRKIDELQKRLAESEMLRNRCSRKVNLLKDQVRVTGVSADEIRAVGEGVAATLRDEISSLRVTLADVTAEKNTLSSLRSTICNVVGLSSSCADYEIISRVTKMANAHREFTKVSRRYDELPAVTSAPSPRYDPPYIDTVLDDLDSDLNSIYNKRPARMTLLP</sequence>
<keyword evidence="3" id="KW-1185">Reference proteome</keyword>
<protein>
    <submittedName>
        <fullName evidence="2">Coiled-coil domain containing 170</fullName>
    </submittedName>
</protein>
<organism evidence="2 3">
    <name type="scientific">Nesidiocoris tenuis</name>
    <dbReference type="NCBI Taxonomy" id="355587"/>
    <lineage>
        <taxon>Eukaryota</taxon>
        <taxon>Metazoa</taxon>
        <taxon>Ecdysozoa</taxon>
        <taxon>Arthropoda</taxon>
        <taxon>Hexapoda</taxon>
        <taxon>Insecta</taxon>
        <taxon>Pterygota</taxon>
        <taxon>Neoptera</taxon>
        <taxon>Paraneoptera</taxon>
        <taxon>Hemiptera</taxon>
        <taxon>Heteroptera</taxon>
        <taxon>Panheteroptera</taxon>
        <taxon>Cimicomorpha</taxon>
        <taxon>Miridae</taxon>
        <taxon>Dicyphina</taxon>
        <taxon>Nesidiocoris</taxon>
    </lineage>
</organism>
<gene>
    <name evidence="2" type="ORF">NTJ_07214</name>
</gene>
<reference evidence="2 3" key="1">
    <citation type="submission" date="2023-09" db="EMBL/GenBank/DDBJ databases">
        <title>Nesidiocoris tenuis whole genome shotgun sequence.</title>
        <authorList>
            <person name="Shibata T."/>
            <person name="Shimoda M."/>
            <person name="Kobayashi T."/>
            <person name="Uehara T."/>
        </authorList>
    </citation>
    <scope>NUCLEOTIDE SEQUENCE [LARGE SCALE GENOMIC DNA]</scope>
    <source>
        <strain evidence="2 3">Japan</strain>
    </source>
</reference>
<dbReference type="InterPro" id="IPR039139">
    <property type="entry name" value="CCDC170-like"/>
</dbReference>
<feature type="coiled-coil region" evidence="1">
    <location>
        <begin position="528"/>
        <end position="607"/>
    </location>
</feature>
<dbReference type="EMBL" id="AP028913">
    <property type="protein sequence ID" value="BES94405.1"/>
    <property type="molecule type" value="Genomic_DNA"/>
</dbReference>
<dbReference type="Gene3D" id="1.10.287.1490">
    <property type="match status" value="2"/>
</dbReference>
<proteinExistence type="predicted"/>
<evidence type="ECO:0000313" key="3">
    <source>
        <dbReference type="Proteomes" id="UP001307889"/>
    </source>
</evidence>